<sequence length="52" mass="5634">MWRARSFYLALLAARVAFSVLPAYIHPDELFSGARGCGPTTYLARGSANMGV</sequence>
<feature type="chain" id="PRO_5012349956" evidence="1">
    <location>
        <begin position="20"/>
        <end position="52"/>
    </location>
</feature>
<feature type="signal peptide" evidence="1">
    <location>
        <begin position="1"/>
        <end position="19"/>
    </location>
</feature>
<keyword evidence="3" id="KW-1185">Reference proteome</keyword>
<gene>
    <name evidence="2" type="ORF">DL89DRAFT_99392</name>
</gene>
<reference evidence="2 3" key="1">
    <citation type="submission" date="2016-07" db="EMBL/GenBank/DDBJ databases">
        <title>Pervasive Adenine N6-methylation of Active Genes in Fungi.</title>
        <authorList>
            <consortium name="DOE Joint Genome Institute"/>
            <person name="Mondo S.J."/>
            <person name="Dannebaum R.O."/>
            <person name="Kuo R.C."/>
            <person name="Labutti K."/>
            <person name="Haridas S."/>
            <person name="Kuo A."/>
            <person name="Salamov A."/>
            <person name="Ahrendt S.R."/>
            <person name="Lipzen A."/>
            <person name="Sullivan W."/>
            <person name="Andreopoulos W.B."/>
            <person name="Clum A."/>
            <person name="Lindquist E."/>
            <person name="Daum C."/>
            <person name="Ramamoorthy G.K."/>
            <person name="Gryganskyi A."/>
            <person name="Culley D."/>
            <person name="Magnuson J.K."/>
            <person name="James T.Y."/>
            <person name="O'Malley M.A."/>
            <person name="Stajich J.E."/>
            <person name="Spatafora J.W."/>
            <person name="Visel A."/>
            <person name="Grigoriev I.V."/>
        </authorList>
    </citation>
    <scope>NUCLEOTIDE SEQUENCE [LARGE SCALE GENOMIC DNA]</scope>
    <source>
        <strain evidence="2 3">ATCC 12442</strain>
    </source>
</reference>
<protein>
    <submittedName>
        <fullName evidence="2">Uncharacterized protein</fullName>
    </submittedName>
</protein>
<organism evidence="2 3">
    <name type="scientific">Linderina pennispora</name>
    <dbReference type="NCBI Taxonomy" id="61395"/>
    <lineage>
        <taxon>Eukaryota</taxon>
        <taxon>Fungi</taxon>
        <taxon>Fungi incertae sedis</taxon>
        <taxon>Zoopagomycota</taxon>
        <taxon>Kickxellomycotina</taxon>
        <taxon>Kickxellomycetes</taxon>
        <taxon>Kickxellales</taxon>
        <taxon>Kickxellaceae</taxon>
        <taxon>Linderina</taxon>
    </lineage>
</organism>
<accession>A0A1Y1VW81</accession>
<proteinExistence type="predicted"/>
<evidence type="ECO:0000313" key="2">
    <source>
        <dbReference type="EMBL" id="ORX65558.1"/>
    </source>
</evidence>
<dbReference type="EMBL" id="MCFD01000026">
    <property type="protein sequence ID" value="ORX65558.1"/>
    <property type="molecule type" value="Genomic_DNA"/>
</dbReference>
<dbReference type="Proteomes" id="UP000193922">
    <property type="component" value="Unassembled WGS sequence"/>
</dbReference>
<evidence type="ECO:0000313" key="3">
    <source>
        <dbReference type="Proteomes" id="UP000193922"/>
    </source>
</evidence>
<dbReference type="GeneID" id="63808968"/>
<comment type="caution">
    <text evidence="2">The sequence shown here is derived from an EMBL/GenBank/DDBJ whole genome shotgun (WGS) entry which is preliminary data.</text>
</comment>
<keyword evidence="1" id="KW-0732">Signal</keyword>
<dbReference type="AlphaFoldDB" id="A0A1Y1VW81"/>
<evidence type="ECO:0000256" key="1">
    <source>
        <dbReference type="SAM" id="SignalP"/>
    </source>
</evidence>
<name>A0A1Y1VW81_9FUNG</name>
<dbReference type="RefSeq" id="XP_040739707.1">
    <property type="nucleotide sequence ID" value="XM_040892320.1"/>
</dbReference>